<dbReference type="AlphaFoldDB" id="A0A6L6WHA4"/>
<name>A0A6L6WHA4_9RHOB</name>
<evidence type="ECO:0008006" key="3">
    <source>
        <dbReference type="Google" id="ProtNLM"/>
    </source>
</evidence>
<proteinExistence type="predicted"/>
<evidence type="ECO:0000313" key="1">
    <source>
        <dbReference type="EMBL" id="MVO16830.1"/>
    </source>
</evidence>
<dbReference type="GO" id="GO:0003677">
    <property type="term" value="F:DNA binding"/>
    <property type="evidence" value="ECO:0007669"/>
    <property type="project" value="InterPro"/>
</dbReference>
<organism evidence="1 2">
    <name type="scientific">Parasedimentitalea huanghaiensis</name>
    <dbReference type="NCBI Taxonomy" id="2682100"/>
    <lineage>
        <taxon>Bacteria</taxon>
        <taxon>Pseudomonadati</taxon>
        <taxon>Pseudomonadota</taxon>
        <taxon>Alphaproteobacteria</taxon>
        <taxon>Rhodobacterales</taxon>
        <taxon>Paracoccaceae</taxon>
        <taxon>Parasedimentitalea</taxon>
    </lineage>
</organism>
<dbReference type="Proteomes" id="UP000478892">
    <property type="component" value="Unassembled WGS sequence"/>
</dbReference>
<gene>
    <name evidence="1" type="ORF">GO984_13505</name>
</gene>
<dbReference type="RefSeq" id="WP_157023056.1">
    <property type="nucleotide sequence ID" value="NZ_WQLV01000008.1"/>
</dbReference>
<dbReference type="EMBL" id="WQLV01000008">
    <property type="protein sequence ID" value="MVO16830.1"/>
    <property type="molecule type" value="Genomic_DNA"/>
</dbReference>
<protein>
    <recommendedName>
        <fullName evidence="3">Transcriptional regulator</fullName>
    </recommendedName>
</protein>
<accession>A0A6L6WHA4</accession>
<dbReference type="InterPro" id="IPR010982">
    <property type="entry name" value="Lambda_DNA-bd_dom_sf"/>
</dbReference>
<comment type="caution">
    <text evidence="1">The sequence shown here is derived from an EMBL/GenBank/DDBJ whole genome shotgun (WGS) entry which is preliminary data.</text>
</comment>
<sequence length="129" mass="14369">MSNRLILAQDGWGETIPDWIEALIRECDQTSQNIVAKQLDLSAAVVSQSIRNRYAGNLSNIESVVRDTFINAPVNCDALGGEIESPICLTWRRRSEKLTSSSPMRVRMFHACRKCPLNSSQTEGDDNDA</sequence>
<evidence type="ECO:0000313" key="2">
    <source>
        <dbReference type="Proteomes" id="UP000478892"/>
    </source>
</evidence>
<keyword evidence="2" id="KW-1185">Reference proteome</keyword>
<dbReference type="Gene3D" id="1.10.260.40">
    <property type="entry name" value="lambda repressor-like DNA-binding domains"/>
    <property type="match status" value="1"/>
</dbReference>
<reference evidence="1 2" key="1">
    <citation type="submission" date="2019-12" db="EMBL/GenBank/DDBJ databases">
        <authorList>
            <person name="Zhang Y.-J."/>
        </authorList>
    </citation>
    <scope>NUCLEOTIDE SEQUENCE [LARGE SCALE GENOMIC DNA]</scope>
    <source>
        <strain evidence="1 2">CY05</strain>
    </source>
</reference>